<dbReference type="RefSeq" id="YP_010766657.1">
    <property type="nucleotide sequence ID" value="NC_073680.1"/>
</dbReference>
<dbReference type="EMBL" id="MZ826350">
    <property type="protein sequence ID" value="UAV89705.1"/>
    <property type="molecule type" value="Genomic_DNA"/>
</dbReference>
<protein>
    <submittedName>
        <fullName evidence="2">Uncharacterized protein</fullName>
    </submittedName>
</protein>
<evidence type="ECO:0000313" key="2">
    <source>
        <dbReference type="EMBL" id="UAV89705.1"/>
    </source>
</evidence>
<reference evidence="2 3" key="1">
    <citation type="submission" date="2021-08" db="EMBL/GenBank/DDBJ databases">
        <authorList>
            <person name="DeCurzio J.M.K."/>
            <person name="Krukonis G.P."/>
            <person name="Delesalle V.A."/>
        </authorList>
    </citation>
    <scope>NUCLEOTIDE SEQUENCE [LARGE SCALE GENOMIC DNA]</scope>
</reference>
<name>A0AAE8XE75_9CAUD</name>
<accession>A0AAE8XE75</accession>
<evidence type="ECO:0000313" key="3">
    <source>
        <dbReference type="Proteomes" id="UP000828412"/>
    </source>
</evidence>
<feature type="region of interest" description="Disordered" evidence="1">
    <location>
        <begin position="67"/>
        <end position="114"/>
    </location>
</feature>
<dbReference type="GeneID" id="80266425"/>
<keyword evidence="3" id="KW-1185">Reference proteome</keyword>
<proteinExistence type="predicted"/>
<dbReference type="Proteomes" id="UP000828412">
    <property type="component" value="Segment"/>
</dbReference>
<dbReference type="KEGG" id="vg:80266425"/>
<organism evidence="2 3">
    <name type="scientific">Pseudomonas phage M5.1</name>
    <dbReference type="NCBI Taxonomy" id="2873460"/>
    <lineage>
        <taxon>Viruses</taxon>
        <taxon>Duplodnaviria</taxon>
        <taxon>Heunggongvirae</taxon>
        <taxon>Uroviricota</taxon>
        <taxon>Caudoviricetes</taxon>
        <taxon>Vandenendeviridae</taxon>
        <taxon>Gorskivirinae</taxon>
        <taxon>Kremarvirus</taxon>
        <taxon>Kremarvirus M51</taxon>
    </lineage>
</organism>
<evidence type="ECO:0000256" key="1">
    <source>
        <dbReference type="SAM" id="MobiDB-lite"/>
    </source>
</evidence>
<sequence length="114" mass="12371">MKPEDLLPPTMNGNIIMLNFMHRHSAIDFALSSGMEQFSMSKLENGSFMLSLPVSESFEDKYRGMVHGAKARARDKEKPNPKPPTGGGDGTPPSGGTPGTPVLDRYTYTEARAA</sequence>
<gene>
    <name evidence="2" type="primary">124</name>
    <name evidence="2" type="ORF">M51_124</name>
</gene>